<dbReference type="Proteomes" id="UP001601422">
    <property type="component" value="Unassembled WGS sequence"/>
</dbReference>
<evidence type="ECO:0000256" key="1">
    <source>
        <dbReference type="SAM" id="MobiDB-lite"/>
    </source>
</evidence>
<sequence>MYRSGLRRTRGRPSGRLESEVDRLTARTPDCSVIVARPDRQLVARLQEFTAGR</sequence>
<proteinExistence type="predicted"/>
<protein>
    <submittedName>
        <fullName evidence="2">Uncharacterized protein</fullName>
    </submittedName>
</protein>
<keyword evidence="3" id="KW-1185">Reference proteome</keyword>
<comment type="caution">
    <text evidence="2">The sequence shown here is derived from an EMBL/GenBank/DDBJ whole genome shotgun (WGS) entry which is preliminary data.</text>
</comment>
<accession>A0ABW6N9J3</accession>
<organism evidence="2 3">
    <name type="scientific">Streptomyces tibetensis</name>
    <dbReference type="NCBI Taxonomy" id="2382123"/>
    <lineage>
        <taxon>Bacteria</taxon>
        <taxon>Bacillati</taxon>
        <taxon>Actinomycetota</taxon>
        <taxon>Actinomycetes</taxon>
        <taxon>Kitasatosporales</taxon>
        <taxon>Streptomycetaceae</taxon>
        <taxon>Streptomyces</taxon>
    </lineage>
</organism>
<feature type="region of interest" description="Disordered" evidence="1">
    <location>
        <begin position="1"/>
        <end position="21"/>
    </location>
</feature>
<evidence type="ECO:0000313" key="2">
    <source>
        <dbReference type="EMBL" id="MFF0009825.1"/>
    </source>
</evidence>
<dbReference type="EMBL" id="JBIAJP010000026">
    <property type="protein sequence ID" value="MFF0009825.1"/>
    <property type="molecule type" value="Genomic_DNA"/>
</dbReference>
<name>A0ABW6N9J3_9ACTN</name>
<feature type="compositionally biased region" description="Basic residues" evidence="1">
    <location>
        <begin position="1"/>
        <end position="13"/>
    </location>
</feature>
<dbReference type="RefSeq" id="WP_389835904.1">
    <property type="nucleotide sequence ID" value="NZ_JBIAJP010000026.1"/>
</dbReference>
<evidence type="ECO:0000313" key="3">
    <source>
        <dbReference type="Proteomes" id="UP001601422"/>
    </source>
</evidence>
<reference evidence="2 3" key="1">
    <citation type="submission" date="2024-10" db="EMBL/GenBank/DDBJ databases">
        <title>The Natural Products Discovery Center: Release of the First 8490 Sequenced Strains for Exploring Actinobacteria Biosynthetic Diversity.</title>
        <authorList>
            <person name="Kalkreuter E."/>
            <person name="Kautsar S.A."/>
            <person name="Yang D."/>
            <person name="Bader C.D."/>
            <person name="Teijaro C.N."/>
            <person name="Fluegel L."/>
            <person name="Davis C.M."/>
            <person name="Simpson J.R."/>
            <person name="Lauterbach L."/>
            <person name="Steele A.D."/>
            <person name="Gui C."/>
            <person name="Meng S."/>
            <person name="Li G."/>
            <person name="Viehrig K."/>
            <person name="Ye F."/>
            <person name="Su P."/>
            <person name="Kiefer A.F."/>
            <person name="Nichols A."/>
            <person name="Cepeda A.J."/>
            <person name="Yan W."/>
            <person name="Fan B."/>
            <person name="Jiang Y."/>
            <person name="Adhikari A."/>
            <person name="Zheng C.-J."/>
            <person name="Schuster L."/>
            <person name="Cowan T.M."/>
            <person name="Smanski M.J."/>
            <person name="Chevrette M.G."/>
            <person name="De Carvalho L.P.S."/>
            <person name="Shen B."/>
        </authorList>
    </citation>
    <scope>NUCLEOTIDE SEQUENCE [LARGE SCALE GENOMIC DNA]</scope>
    <source>
        <strain evidence="2 3">NPDC005497</strain>
    </source>
</reference>
<gene>
    <name evidence="2" type="ORF">ACFYQT_41315</name>
</gene>